<organism evidence="1 2">
    <name type="scientific">Elysia marginata</name>
    <dbReference type="NCBI Taxonomy" id="1093978"/>
    <lineage>
        <taxon>Eukaryota</taxon>
        <taxon>Metazoa</taxon>
        <taxon>Spiralia</taxon>
        <taxon>Lophotrochozoa</taxon>
        <taxon>Mollusca</taxon>
        <taxon>Gastropoda</taxon>
        <taxon>Heterobranchia</taxon>
        <taxon>Euthyneura</taxon>
        <taxon>Panpulmonata</taxon>
        <taxon>Sacoglossa</taxon>
        <taxon>Placobranchoidea</taxon>
        <taxon>Plakobranchidae</taxon>
        <taxon>Elysia</taxon>
    </lineage>
</organism>
<dbReference type="AlphaFoldDB" id="A0AAV4GQW5"/>
<keyword evidence="2" id="KW-1185">Reference proteome</keyword>
<dbReference type="Proteomes" id="UP000762676">
    <property type="component" value="Unassembled WGS sequence"/>
</dbReference>
<reference evidence="1 2" key="1">
    <citation type="journal article" date="2021" name="Elife">
        <title>Chloroplast acquisition without the gene transfer in kleptoplastic sea slugs, Plakobranchus ocellatus.</title>
        <authorList>
            <person name="Maeda T."/>
            <person name="Takahashi S."/>
            <person name="Yoshida T."/>
            <person name="Shimamura S."/>
            <person name="Takaki Y."/>
            <person name="Nagai Y."/>
            <person name="Toyoda A."/>
            <person name="Suzuki Y."/>
            <person name="Arimoto A."/>
            <person name="Ishii H."/>
            <person name="Satoh N."/>
            <person name="Nishiyama T."/>
            <person name="Hasebe M."/>
            <person name="Maruyama T."/>
            <person name="Minagawa J."/>
            <person name="Obokata J."/>
            <person name="Shigenobu S."/>
        </authorList>
    </citation>
    <scope>NUCLEOTIDE SEQUENCE [LARGE SCALE GENOMIC DNA]</scope>
</reference>
<protein>
    <submittedName>
        <fullName evidence="1">Uncharacterized protein</fullName>
    </submittedName>
</protein>
<accession>A0AAV4GQW5</accession>
<evidence type="ECO:0000313" key="2">
    <source>
        <dbReference type="Proteomes" id="UP000762676"/>
    </source>
</evidence>
<gene>
    <name evidence="1" type="ORF">ElyMa_004223200</name>
</gene>
<evidence type="ECO:0000313" key="1">
    <source>
        <dbReference type="EMBL" id="GFR87436.1"/>
    </source>
</evidence>
<name>A0AAV4GQW5_9GAST</name>
<comment type="caution">
    <text evidence="1">The sequence shown here is derived from an EMBL/GenBank/DDBJ whole genome shotgun (WGS) entry which is preliminary data.</text>
</comment>
<dbReference type="EMBL" id="BMAT01008541">
    <property type="protein sequence ID" value="GFR87436.1"/>
    <property type="molecule type" value="Genomic_DNA"/>
</dbReference>
<proteinExistence type="predicted"/>
<sequence length="92" mass="10902">MFPTETYINYQTIDDAAPIFLFQQRPTSLPDYRRCCSKIHVSNRDLHYQTIDDAAPRFMFRVSNRDLHHYQTIDDAAPSFMFPTETNIITRL</sequence>